<feature type="transmembrane region" description="Helical" evidence="1">
    <location>
        <begin position="478"/>
        <end position="497"/>
    </location>
</feature>
<name>A0A0I9USD9_BACFG</name>
<evidence type="ECO:0000256" key="1">
    <source>
        <dbReference type="SAM" id="Phobius"/>
    </source>
</evidence>
<keyword evidence="1" id="KW-0472">Membrane</keyword>
<accession>A0A0I9USD9</accession>
<feature type="transmembrane region" description="Helical" evidence="1">
    <location>
        <begin position="14"/>
        <end position="31"/>
    </location>
</feature>
<keyword evidence="1" id="KW-1133">Transmembrane helix</keyword>
<dbReference type="PANTHER" id="PTHR32309:SF13">
    <property type="entry name" value="FERRIC ENTEROBACTIN TRANSPORT PROTEIN FEPE"/>
    <property type="match status" value="1"/>
</dbReference>
<dbReference type="RefSeq" id="WP_044300103.1">
    <property type="nucleotide sequence ID" value="NZ_CAEUHN010000012.1"/>
</dbReference>
<dbReference type="PATRIC" id="fig|817.53.peg.1636"/>
<reference evidence="2" key="1">
    <citation type="book" date="2014" name="THE 24TH EUROPEAN CONGRESS OF CLINICAL MICROBIOLOGY AND INFECTIOUS DISEASES" publisher="ECCMID 2014" city="Barcelona, Spain">
        <title>Identification of resistance genes in three multidrug-resistant Bacteroides fragilis isolates by whole genome sequencing.</title>
        <editorList>
            <person name="Unknown"/>
            <person name="A."/>
        </editorList>
        <authorList>
            <person name="Sydenham T.V."/>
            <person name="Hasman H."/>
            <person name="Wang M."/>
            <person name="Soki J."/>
            <person name="Nagy E."/>
            <person name="Justesen U.S."/>
        </authorList>
    </citation>
    <scope>NUCLEOTIDE SEQUENCE</scope>
    <source>
        <strain evidence="2">DCMOUH0018B</strain>
    </source>
</reference>
<dbReference type="PANTHER" id="PTHR32309">
    <property type="entry name" value="TYROSINE-PROTEIN KINASE"/>
    <property type="match status" value="1"/>
</dbReference>
<dbReference type="EMBL" id="JMZZ02000104">
    <property type="protein sequence ID" value="KFX75179.1"/>
    <property type="molecule type" value="Genomic_DNA"/>
</dbReference>
<dbReference type="AlphaFoldDB" id="A0A0I9USD9"/>
<protein>
    <submittedName>
        <fullName evidence="2">Membrane protein</fullName>
    </submittedName>
</protein>
<reference evidence="2" key="2">
    <citation type="submission" date="2014-07" db="EMBL/GenBank/DDBJ databases">
        <title>Genetics and epidemiology of antimicrobial resistance in B. fragilis group.</title>
        <authorList>
            <person name="Sydenham T.V."/>
            <person name="Hasman H."/>
            <person name="Kemp M."/>
            <person name="Justesen U.S."/>
        </authorList>
    </citation>
    <scope>NUCLEOTIDE SEQUENCE [LARGE SCALE GENOMIC DNA]</scope>
    <source>
        <strain evidence="2">DCMOUH0018B</strain>
    </source>
</reference>
<dbReference type="GO" id="GO:0005886">
    <property type="term" value="C:plasma membrane"/>
    <property type="evidence" value="ECO:0007669"/>
    <property type="project" value="TreeGrafter"/>
</dbReference>
<dbReference type="GO" id="GO:0004713">
    <property type="term" value="F:protein tyrosine kinase activity"/>
    <property type="evidence" value="ECO:0007669"/>
    <property type="project" value="TreeGrafter"/>
</dbReference>
<gene>
    <name evidence="2" type="ORF">EE52_0207930</name>
</gene>
<keyword evidence="1" id="KW-0812">Transmembrane</keyword>
<proteinExistence type="predicted"/>
<dbReference type="InterPro" id="IPR050445">
    <property type="entry name" value="Bact_polysacc_biosynth/exp"/>
</dbReference>
<sequence>MDYVFYLLRSLYRVKWWILLGTALITTFVYFRIGRMQGDYNVESTLYTGVVSGYGIEEETKVDWALAQNSMDNLVNILQSESTLKRVSLRLFSRVLVKGRPDKDNEGITASSYNYTYNHMKNSKDGKALVALIDRSSEDKTMENFMKYERPDKENYIYGLFYFQHVFYSYQALKKIKVERKGNSDLIKTSYQSGDPGIAYNTIDILMKEFVNEYQALRYGGTDKVIEYFAGELKRIGKELAGQEDNLTQYNVDNRIINYYDETKEIAAINKEFELREQDVEFAYNSSRAMLMELERQMDANSKQLIHNVQLVDKLKQTSNLTGKITEMETISSPNDSTGTKLQAYKDRLAQNRKELSSIASRYVNGQHSKEGVARNTIVEQWLDQLLLFEKAKAELKIVQKSRNDLNAKYTHFAPVGTTIKRKERIINFTEQSYLTNLKSYNDALLRKKNLEMTAAILKVLNPPAYPINQESVGGRKIVAMACAGTFIFLVAVFLLIELIDRTLRDTTRTRKLTGGIVLGSYPAPMKPGPVNKQCENAATRYMATAIQRFFTGRAKGLPFILNLLSTEEGSGKSYLAERLKNYWESLGLKVRLLTDGIDFDSGSPGFILSQSLKEIYTPQAEDIVIVEYRNLKQINIPTPLLQEAQLNLLIASAILGWKATDKVLLQKLRLQIGKPPYFYLNRAPKYEVETYTGMLPPYTWMRKQMYRISQLALTEKSLYRLRSKKTSKDNLQDDDDEE</sequence>
<organism evidence="2">
    <name type="scientific">Bacteroides fragilis</name>
    <dbReference type="NCBI Taxonomy" id="817"/>
    <lineage>
        <taxon>Bacteria</taxon>
        <taxon>Pseudomonadati</taxon>
        <taxon>Bacteroidota</taxon>
        <taxon>Bacteroidia</taxon>
        <taxon>Bacteroidales</taxon>
        <taxon>Bacteroidaceae</taxon>
        <taxon>Bacteroides</taxon>
    </lineage>
</organism>
<comment type="caution">
    <text evidence="2">The sequence shown here is derived from an EMBL/GenBank/DDBJ whole genome shotgun (WGS) entry which is preliminary data.</text>
</comment>
<evidence type="ECO:0000313" key="2">
    <source>
        <dbReference type="EMBL" id="KFX75179.1"/>
    </source>
</evidence>